<accession>A0A9Q0YEH1</accession>
<keyword evidence="2" id="KW-0812">Transmembrane</keyword>
<dbReference type="AlphaFoldDB" id="A0A9Q0YEH1"/>
<proteinExistence type="predicted"/>
<evidence type="ECO:0000256" key="2">
    <source>
        <dbReference type="SAM" id="Phobius"/>
    </source>
</evidence>
<reference evidence="3" key="1">
    <citation type="submission" date="2021-10" db="EMBL/GenBank/DDBJ databases">
        <title>Tropical sea cucumber genome reveals ecological adaptation and Cuvierian tubules defense mechanism.</title>
        <authorList>
            <person name="Chen T."/>
        </authorList>
    </citation>
    <scope>NUCLEOTIDE SEQUENCE</scope>
    <source>
        <strain evidence="3">Nanhai2018</strain>
        <tissue evidence="3">Muscle</tissue>
    </source>
</reference>
<keyword evidence="2" id="KW-0472">Membrane</keyword>
<organism evidence="3 4">
    <name type="scientific">Holothuria leucospilota</name>
    <name type="common">Black long sea cucumber</name>
    <name type="synonym">Mertensiothuria leucospilota</name>
    <dbReference type="NCBI Taxonomy" id="206669"/>
    <lineage>
        <taxon>Eukaryota</taxon>
        <taxon>Metazoa</taxon>
        <taxon>Echinodermata</taxon>
        <taxon>Eleutherozoa</taxon>
        <taxon>Echinozoa</taxon>
        <taxon>Holothuroidea</taxon>
        <taxon>Aspidochirotacea</taxon>
        <taxon>Aspidochirotida</taxon>
        <taxon>Holothuriidae</taxon>
        <taxon>Holothuria</taxon>
    </lineage>
</organism>
<dbReference type="Proteomes" id="UP001152320">
    <property type="component" value="Unassembled WGS sequence"/>
</dbReference>
<evidence type="ECO:0000256" key="1">
    <source>
        <dbReference type="SAM" id="MobiDB-lite"/>
    </source>
</evidence>
<feature type="transmembrane region" description="Helical" evidence="2">
    <location>
        <begin position="14"/>
        <end position="35"/>
    </location>
</feature>
<feature type="compositionally biased region" description="Polar residues" evidence="1">
    <location>
        <begin position="69"/>
        <end position="80"/>
    </location>
</feature>
<evidence type="ECO:0000313" key="4">
    <source>
        <dbReference type="Proteomes" id="UP001152320"/>
    </source>
</evidence>
<dbReference type="PANTHER" id="PTHR31389:SF4">
    <property type="entry name" value="LD39211P"/>
    <property type="match status" value="1"/>
</dbReference>
<gene>
    <name evidence="3" type="ORF">HOLleu_43377</name>
</gene>
<comment type="caution">
    <text evidence="3">The sequence shown here is derived from an EMBL/GenBank/DDBJ whole genome shotgun (WGS) entry which is preliminary data.</text>
</comment>
<dbReference type="PANTHER" id="PTHR31389">
    <property type="entry name" value="LD39211P"/>
    <property type="match status" value="1"/>
</dbReference>
<keyword evidence="4" id="KW-1185">Reference proteome</keyword>
<keyword evidence="2" id="KW-1133">Transmembrane helix</keyword>
<dbReference type="InterPro" id="IPR012444">
    <property type="entry name" value="DUF1647"/>
</dbReference>
<protein>
    <submittedName>
        <fullName evidence="3">Uncharacterized protein</fullName>
    </submittedName>
</protein>
<evidence type="ECO:0000313" key="3">
    <source>
        <dbReference type="EMBL" id="KAJ8018567.1"/>
    </source>
</evidence>
<dbReference type="Pfam" id="PF07801">
    <property type="entry name" value="DUF1647"/>
    <property type="match status" value="1"/>
</dbReference>
<dbReference type="OrthoDB" id="10053392at2759"/>
<sequence>MIFSHHFRFVTRRLCYHTAALLLVSLFCIISTYYVTEELLTTPKAFSNSRLNFKRYEERGTDTHHQLDESITGNGTVVKNNDSERTSLNREYSSKELKRTVNVDNTQYQSLLNDTELNEIGSKKIPTTKGEETTIIDIDKVQLPINILYEKLTLVTCFSQNHFQEGLGFIGSAQHQMPNKTIIVYDLGLNEDARKMIRSLCNVRLRQFPFENYPVHLKRLHTFGFKATIINLALNEFGVIYYGDASIRFKKSLLELLPACVGHHGFLGQIRCFDPKVPHDSKNGCYHDYHLTRNEMYAKIGVNKTDYYNANYSSPALSGGLMLVVNSTTVQSKIMKPWLRCSMDVTCIAPNGANLGNHRFDQSALSLTVFKNLRGEWTFDNDPTPIHNAVVSVQRGTNGYNWHPKSCS</sequence>
<dbReference type="EMBL" id="JAIZAY010000288">
    <property type="protein sequence ID" value="KAJ8018567.1"/>
    <property type="molecule type" value="Genomic_DNA"/>
</dbReference>
<name>A0A9Q0YEH1_HOLLE</name>
<feature type="region of interest" description="Disordered" evidence="1">
    <location>
        <begin position="66"/>
        <end position="85"/>
    </location>
</feature>